<dbReference type="Gramene" id="mRNA:HanXRQr2_Chr11g0497711">
    <property type="protein sequence ID" value="mRNA:HanXRQr2_Chr11g0497711"/>
    <property type="gene ID" value="HanXRQr2_Chr11g0497711"/>
</dbReference>
<dbReference type="InterPro" id="IPR007321">
    <property type="entry name" value="Transposase_28"/>
</dbReference>
<name>A0A9K3N0M4_HELAN</name>
<dbReference type="PANTHER" id="PTHR31099">
    <property type="entry name" value="OS06G0165300 PROTEIN"/>
    <property type="match status" value="1"/>
</dbReference>
<comment type="caution">
    <text evidence="3">The sequence shown here is derived from an EMBL/GenBank/DDBJ whole genome shotgun (WGS) entry which is preliminary data.</text>
</comment>
<organism evidence="3 4">
    <name type="scientific">Helianthus annuus</name>
    <name type="common">Common sunflower</name>
    <dbReference type="NCBI Taxonomy" id="4232"/>
    <lineage>
        <taxon>Eukaryota</taxon>
        <taxon>Viridiplantae</taxon>
        <taxon>Streptophyta</taxon>
        <taxon>Embryophyta</taxon>
        <taxon>Tracheophyta</taxon>
        <taxon>Spermatophyta</taxon>
        <taxon>Magnoliopsida</taxon>
        <taxon>eudicotyledons</taxon>
        <taxon>Gunneridae</taxon>
        <taxon>Pentapetalae</taxon>
        <taxon>asterids</taxon>
        <taxon>campanulids</taxon>
        <taxon>Asterales</taxon>
        <taxon>Asteraceae</taxon>
        <taxon>Asteroideae</taxon>
        <taxon>Heliantheae alliance</taxon>
        <taxon>Heliantheae</taxon>
        <taxon>Helianthus</taxon>
    </lineage>
</organism>
<reference evidence="3" key="2">
    <citation type="submission" date="2020-06" db="EMBL/GenBank/DDBJ databases">
        <title>Helianthus annuus Genome sequencing and assembly Release 2.</title>
        <authorList>
            <person name="Gouzy J."/>
            <person name="Langlade N."/>
            <person name="Munos S."/>
        </authorList>
    </citation>
    <scope>NUCLEOTIDE SEQUENCE</scope>
    <source>
        <tissue evidence="3">Leaves</tissue>
    </source>
</reference>
<dbReference type="AlphaFoldDB" id="A0A9K3N0M4"/>
<protein>
    <recommendedName>
        <fullName evidence="2">Transposase (putative) gypsy type domain-containing protein</fullName>
    </recommendedName>
</protein>
<dbReference type="EMBL" id="MNCJ02000326">
    <property type="protein sequence ID" value="KAF5782585.1"/>
    <property type="molecule type" value="Genomic_DNA"/>
</dbReference>
<gene>
    <name evidence="3" type="ORF">HanXRQr2_Chr11g0497711</name>
</gene>
<sequence>MANKSNLSGCFNILNRNGLKWYVEQYAIPASLNPVLREKDKPIYPFVPGKIGVYTRMFDYCNYRLPLTKFLVEVFLFHEIHLSQMNPFGLAKVCHFELACRGLDSDPDLDVFRAFYKLNRSGNWYTYEVRNKNACCYSWITSSLKDWKDRFFLIDDRCVPPEMSWRLKRSRLPDPLPKDFVFNRNLYASLIREAGRIQKYPEHIFVMGRISMIWAKPEWYPTLRWNGEVMGLKDALQLKSFDSTELDVRATKTPKGDPPYLCVVQENLYPIREPTVPVGQGGSAGQGGSGSAPSARTVNLASVATTVGGDKGKKTVSNEAKGSGSKIVLYGSEHLSIEDEGVNVEGGDEGDDDDVEAHPQVSLKKGRTTSSKADPNPKTLKKKLDFKTITLDDDEVDQVTGFSSAGGLLDNLDAHLHGGRTPRDQPVNLPTSPISFFWGGGGNHQSY</sequence>
<feature type="compositionally biased region" description="Acidic residues" evidence="1">
    <location>
        <begin position="342"/>
        <end position="355"/>
    </location>
</feature>
<evidence type="ECO:0000259" key="2">
    <source>
        <dbReference type="Pfam" id="PF04195"/>
    </source>
</evidence>
<feature type="domain" description="Transposase (putative) gypsy type" evidence="2">
    <location>
        <begin position="61"/>
        <end position="119"/>
    </location>
</feature>
<dbReference type="PANTHER" id="PTHR31099:SF41">
    <property type="entry name" value="TRANSPOSASE (PUTATIVE), GYPSY TYPE-RELATED"/>
    <property type="match status" value="1"/>
</dbReference>
<reference evidence="3" key="1">
    <citation type="journal article" date="2017" name="Nature">
        <title>The sunflower genome provides insights into oil metabolism, flowering and Asterid evolution.</title>
        <authorList>
            <person name="Badouin H."/>
            <person name="Gouzy J."/>
            <person name="Grassa C.J."/>
            <person name="Murat F."/>
            <person name="Staton S.E."/>
            <person name="Cottret L."/>
            <person name="Lelandais-Briere C."/>
            <person name="Owens G.L."/>
            <person name="Carrere S."/>
            <person name="Mayjonade B."/>
            <person name="Legrand L."/>
            <person name="Gill N."/>
            <person name="Kane N.C."/>
            <person name="Bowers J.E."/>
            <person name="Hubner S."/>
            <person name="Bellec A."/>
            <person name="Berard A."/>
            <person name="Berges H."/>
            <person name="Blanchet N."/>
            <person name="Boniface M.C."/>
            <person name="Brunel D."/>
            <person name="Catrice O."/>
            <person name="Chaidir N."/>
            <person name="Claudel C."/>
            <person name="Donnadieu C."/>
            <person name="Faraut T."/>
            <person name="Fievet G."/>
            <person name="Helmstetter N."/>
            <person name="King M."/>
            <person name="Knapp S.J."/>
            <person name="Lai Z."/>
            <person name="Le Paslier M.C."/>
            <person name="Lippi Y."/>
            <person name="Lorenzon L."/>
            <person name="Mandel J.R."/>
            <person name="Marage G."/>
            <person name="Marchand G."/>
            <person name="Marquand E."/>
            <person name="Bret-Mestries E."/>
            <person name="Morien E."/>
            <person name="Nambeesan S."/>
            <person name="Nguyen T."/>
            <person name="Pegot-Espagnet P."/>
            <person name="Pouilly N."/>
            <person name="Raftis F."/>
            <person name="Sallet E."/>
            <person name="Schiex T."/>
            <person name="Thomas J."/>
            <person name="Vandecasteele C."/>
            <person name="Vares D."/>
            <person name="Vear F."/>
            <person name="Vautrin S."/>
            <person name="Crespi M."/>
            <person name="Mangin B."/>
            <person name="Burke J.M."/>
            <person name="Salse J."/>
            <person name="Munos S."/>
            <person name="Vincourt P."/>
            <person name="Rieseberg L.H."/>
            <person name="Langlade N.B."/>
        </authorList>
    </citation>
    <scope>NUCLEOTIDE SEQUENCE</scope>
    <source>
        <tissue evidence="3">Leaves</tissue>
    </source>
</reference>
<evidence type="ECO:0000313" key="3">
    <source>
        <dbReference type="EMBL" id="KAF5782585.1"/>
    </source>
</evidence>
<proteinExistence type="predicted"/>
<evidence type="ECO:0000256" key="1">
    <source>
        <dbReference type="SAM" id="MobiDB-lite"/>
    </source>
</evidence>
<keyword evidence="4" id="KW-1185">Reference proteome</keyword>
<dbReference type="Pfam" id="PF04195">
    <property type="entry name" value="Transposase_28"/>
    <property type="match status" value="1"/>
</dbReference>
<evidence type="ECO:0000313" key="4">
    <source>
        <dbReference type="Proteomes" id="UP000215914"/>
    </source>
</evidence>
<feature type="region of interest" description="Disordered" evidence="1">
    <location>
        <begin position="342"/>
        <end position="379"/>
    </location>
</feature>
<dbReference type="Proteomes" id="UP000215914">
    <property type="component" value="Unassembled WGS sequence"/>
</dbReference>
<accession>A0A9K3N0M4</accession>